<dbReference type="GO" id="GO:0016747">
    <property type="term" value="F:acyltransferase activity, transferring groups other than amino-acyl groups"/>
    <property type="evidence" value="ECO:0007669"/>
    <property type="project" value="InterPro"/>
</dbReference>
<dbReference type="eggNOG" id="ENOG502SC13">
    <property type="taxonomic scope" value="Eukaryota"/>
</dbReference>
<accession>S8AKV5</accession>
<dbReference type="InterPro" id="IPR000182">
    <property type="entry name" value="GNAT_dom"/>
</dbReference>
<gene>
    <name evidence="2" type="ORF">PDE_01405</name>
</gene>
<dbReference type="Proteomes" id="UP000019376">
    <property type="component" value="Unassembled WGS sequence"/>
</dbReference>
<sequence length="200" mass="22944">MTKTDAFKLEIVTLKDIPAISQLWFAAFPDMEALFPNTPAMHQWWDDANRADMIRKPFQKYLKVVDTHTLDERGRPRLVAYAKWDLSMPEERGPRFPPWHESQPALDCDTLFQGLESERARVMGSRRHYYLDMLATHPEYRRRGAGSMLVKWGCDLADREGVGAYVDASQAGVPLYKKFGFVSRSQTGSDSLILSMARDI</sequence>
<dbReference type="PhylomeDB" id="S8AKV5"/>
<evidence type="ECO:0000313" key="2">
    <source>
        <dbReference type="EMBL" id="EPS26468.1"/>
    </source>
</evidence>
<dbReference type="PANTHER" id="PTHR42791:SF17">
    <property type="entry name" value="ACETYLTRANSFERASE, GNAT FAMILY FAMILY (AFU_ORTHOLOGUE AFUA_8G05690)"/>
    <property type="match status" value="1"/>
</dbReference>
<dbReference type="InterPro" id="IPR016181">
    <property type="entry name" value="Acyl_CoA_acyltransferase"/>
</dbReference>
<dbReference type="EMBL" id="KB644409">
    <property type="protein sequence ID" value="EPS26468.1"/>
    <property type="molecule type" value="Genomic_DNA"/>
</dbReference>
<keyword evidence="3" id="KW-1185">Reference proteome</keyword>
<dbReference type="InterPro" id="IPR052523">
    <property type="entry name" value="Trichothecene_AcTrans"/>
</dbReference>
<dbReference type="PROSITE" id="PS51186">
    <property type="entry name" value="GNAT"/>
    <property type="match status" value="1"/>
</dbReference>
<dbReference type="Pfam" id="PF00583">
    <property type="entry name" value="Acetyltransf_1"/>
    <property type="match status" value="1"/>
</dbReference>
<dbReference type="SUPFAM" id="SSF55729">
    <property type="entry name" value="Acyl-CoA N-acyltransferases (Nat)"/>
    <property type="match status" value="1"/>
</dbReference>
<reference evidence="2 3" key="1">
    <citation type="journal article" date="2013" name="PLoS ONE">
        <title>Genomic and secretomic analyses reveal unique features of the lignocellulolytic enzyme system of Penicillium decumbens.</title>
        <authorList>
            <person name="Liu G."/>
            <person name="Zhang L."/>
            <person name="Wei X."/>
            <person name="Zou G."/>
            <person name="Qin Y."/>
            <person name="Ma L."/>
            <person name="Li J."/>
            <person name="Zheng H."/>
            <person name="Wang S."/>
            <person name="Wang C."/>
            <person name="Xun L."/>
            <person name="Zhao G.-P."/>
            <person name="Zhou Z."/>
            <person name="Qu Y."/>
        </authorList>
    </citation>
    <scope>NUCLEOTIDE SEQUENCE [LARGE SCALE GENOMIC DNA]</scope>
    <source>
        <strain evidence="3">114-2 / CGMCC 5302</strain>
    </source>
</reference>
<organism evidence="2 3">
    <name type="scientific">Penicillium oxalicum (strain 114-2 / CGMCC 5302)</name>
    <name type="common">Penicillium decumbens</name>
    <dbReference type="NCBI Taxonomy" id="933388"/>
    <lineage>
        <taxon>Eukaryota</taxon>
        <taxon>Fungi</taxon>
        <taxon>Dikarya</taxon>
        <taxon>Ascomycota</taxon>
        <taxon>Pezizomycotina</taxon>
        <taxon>Eurotiomycetes</taxon>
        <taxon>Eurotiomycetidae</taxon>
        <taxon>Eurotiales</taxon>
        <taxon>Aspergillaceae</taxon>
        <taxon>Penicillium</taxon>
    </lineage>
</organism>
<evidence type="ECO:0000259" key="1">
    <source>
        <dbReference type="PROSITE" id="PS51186"/>
    </source>
</evidence>
<dbReference type="PANTHER" id="PTHR42791">
    <property type="entry name" value="GNAT FAMILY ACETYLTRANSFERASE"/>
    <property type="match status" value="1"/>
</dbReference>
<protein>
    <recommendedName>
        <fullName evidence="1">N-acetyltransferase domain-containing protein</fullName>
    </recommendedName>
</protein>
<dbReference type="CDD" id="cd04301">
    <property type="entry name" value="NAT_SF"/>
    <property type="match status" value="1"/>
</dbReference>
<name>S8AKV5_PENO1</name>
<dbReference type="AlphaFoldDB" id="S8AKV5"/>
<dbReference type="OrthoDB" id="2115692at2759"/>
<evidence type="ECO:0000313" key="3">
    <source>
        <dbReference type="Proteomes" id="UP000019376"/>
    </source>
</evidence>
<dbReference type="Gene3D" id="3.40.630.30">
    <property type="match status" value="1"/>
</dbReference>
<proteinExistence type="predicted"/>
<dbReference type="STRING" id="933388.S8AKV5"/>
<dbReference type="HOGENOM" id="CLU_060131_6_4_1"/>
<feature type="domain" description="N-acetyltransferase" evidence="1">
    <location>
        <begin position="65"/>
        <end position="200"/>
    </location>
</feature>